<evidence type="ECO:0000256" key="1">
    <source>
        <dbReference type="ARBA" id="ARBA00022741"/>
    </source>
</evidence>
<dbReference type="SMART" id="SM00382">
    <property type="entry name" value="AAA"/>
    <property type="match status" value="1"/>
</dbReference>
<sequence>MQFLLENQKKELFDTFFESGNFCIVVVDHNGNVSYINESYCRFLEVEKHDAIGRHVTEVIENTRMHLVVESGKEEMADLQYIKGNYMIANRIPLYADGQMVGAFGMVLFRDTEEWLKMNSHIRELLLELKAYRSQKHESNGASYSLHHIISRSPVLEQLKDKTKQIAPTDVSVLIRGESGTGKELFAHSIHHLSERSSRPFVKVNCAAIPEHLLESELFGYQEGAFTGAKKGGKPGKFQMADGGTIFLDEIGDMPMSAQVKILRVLQEGEVEAVGAVQPQKVDVRIIASTHQPLEKLIAEQCFREDLFYRINVVQFHVPSLRQRTEDIPLLAKSLLLKITDRIGKRVEDFRDEVYESLMEYHWPGNVRELENAIEAAAHLTNSEEIQIRDLPEYIQPHSYQWEEDLSLKEILDQTEKRVIEKTLQKANGDKIKAAELLGIGKSSLYDKTKKYNL</sequence>
<evidence type="ECO:0000313" key="8">
    <source>
        <dbReference type="EMBL" id="MYL32857.1"/>
    </source>
</evidence>
<dbReference type="Gene3D" id="1.10.8.60">
    <property type="match status" value="1"/>
</dbReference>
<dbReference type="PROSITE" id="PS00688">
    <property type="entry name" value="SIGMA54_INTERACT_3"/>
    <property type="match status" value="1"/>
</dbReference>
<dbReference type="Gene3D" id="3.40.50.300">
    <property type="entry name" value="P-loop containing nucleotide triphosphate hydrolases"/>
    <property type="match status" value="1"/>
</dbReference>
<dbReference type="InterPro" id="IPR025662">
    <property type="entry name" value="Sigma_54_int_dom_ATP-bd_1"/>
</dbReference>
<dbReference type="SUPFAM" id="SSF55785">
    <property type="entry name" value="PYP-like sensor domain (PAS domain)"/>
    <property type="match status" value="1"/>
</dbReference>
<dbReference type="PROSITE" id="PS50045">
    <property type="entry name" value="SIGMA54_INTERACT_4"/>
    <property type="match status" value="1"/>
</dbReference>
<dbReference type="GO" id="GO:0006355">
    <property type="term" value="P:regulation of DNA-templated transcription"/>
    <property type="evidence" value="ECO:0007669"/>
    <property type="project" value="InterPro"/>
</dbReference>
<dbReference type="PANTHER" id="PTHR32071:SF57">
    <property type="entry name" value="C4-DICARBOXYLATE TRANSPORT TRANSCRIPTIONAL REGULATORY PROTEIN DCTD"/>
    <property type="match status" value="1"/>
</dbReference>
<evidence type="ECO:0000259" key="7">
    <source>
        <dbReference type="PROSITE" id="PS50112"/>
    </source>
</evidence>
<dbReference type="Gene3D" id="3.30.450.20">
    <property type="entry name" value="PAS domain"/>
    <property type="match status" value="1"/>
</dbReference>
<dbReference type="InterPro" id="IPR009057">
    <property type="entry name" value="Homeodomain-like_sf"/>
</dbReference>
<dbReference type="FunFam" id="3.40.50.300:FF:000006">
    <property type="entry name" value="DNA-binding transcriptional regulator NtrC"/>
    <property type="match status" value="1"/>
</dbReference>
<evidence type="ECO:0000256" key="5">
    <source>
        <dbReference type="ARBA" id="ARBA00023163"/>
    </source>
</evidence>
<reference evidence="8 9" key="1">
    <citation type="submission" date="2019-11" db="EMBL/GenBank/DDBJ databases">
        <title>Genome sequences of 17 halophilic strains isolated from different environments.</title>
        <authorList>
            <person name="Furrow R.E."/>
        </authorList>
    </citation>
    <scope>NUCLEOTIDE SEQUENCE [LARGE SCALE GENOMIC DNA]</scope>
    <source>
        <strain evidence="8 9">22514_16_FS</strain>
    </source>
</reference>
<dbReference type="PROSITE" id="PS00675">
    <property type="entry name" value="SIGMA54_INTERACT_1"/>
    <property type="match status" value="1"/>
</dbReference>
<dbReference type="Pfam" id="PF02954">
    <property type="entry name" value="HTH_8"/>
    <property type="match status" value="1"/>
</dbReference>
<dbReference type="CDD" id="cd00009">
    <property type="entry name" value="AAA"/>
    <property type="match status" value="1"/>
</dbReference>
<dbReference type="RefSeq" id="WP_160909274.1">
    <property type="nucleotide sequence ID" value="NZ_WMEQ01000002.1"/>
</dbReference>
<evidence type="ECO:0000259" key="6">
    <source>
        <dbReference type="PROSITE" id="PS50045"/>
    </source>
</evidence>
<proteinExistence type="predicted"/>
<dbReference type="GO" id="GO:0043565">
    <property type="term" value="F:sequence-specific DNA binding"/>
    <property type="evidence" value="ECO:0007669"/>
    <property type="project" value="InterPro"/>
</dbReference>
<evidence type="ECO:0000256" key="4">
    <source>
        <dbReference type="ARBA" id="ARBA00023125"/>
    </source>
</evidence>
<feature type="domain" description="PAS" evidence="7">
    <location>
        <begin position="9"/>
        <end position="60"/>
    </location>
</feature>
<evidence type="ECO:0000256" key="3">
    <source>
        <dbReference type="ARBA" id="ARBA00023015"/>
    </source>
</evidence>
<dbReference type="Pfam" id="PF25601">
    <property type="entry name" value="AAA_lid_14"/>
    <property type="match status" value="1"/>
</dbReference>
<organism evidence="8 9">
    <name type="scientific">Pontibacillus yanchengensis</name>
    <dbReference type="NCBI Taxonomy" id="462910"/>
    <lineage>
        <taxon>Bacteria</taxon>
        <taxon>Bacillati</taxon>
        <taxon>Bacillota</taxon>
        <taxon>Bacilli</taxon>
        <taxon>Bacillales</taxon>
        <taxon>Bacillaceae</taxon>
        <taxon>Pontibacillus</taxon>
    </lineage>
</organism>
<accession>A0A6I4ZX00</accession>
<dbReference type="InterPro" id="IPR003593">
    <property type="entry name" value="AAA+_ATPase"/>
</dbReference>
<dbReference type="InterPro" id="IPR025943">
    <property type="entry name" value="Sigma_54_int_dom_ATP-bd_2"/>
</dbReference>
<comment type="caution">
    <text evidence="8">The sequence shown here is derived from an EMBL/GenBank/DDBJ whole genome shotgun (WGS) entry which is preliminary data.</text>
</comment>
<dbReference type="Pfam" id="PF00158">
    <property type="entry name" value="Sigma54_activat"/>
    <property type="match status" value="1"/>
</dbReference>
<dbReference type="PANTHER" id="PTHR32071">
    <property type="entry name" value="TRANSCRIPTIONAL REGULATORY PROTEIN"/>
    <property type="match status" value="1"/>
</dbReference>
<dbReference type="SMART" id="SM00091">
    <property type="entry name" value="PAS"/>
    <property type="match status" value="1"/>
</dbReference>
<dbReference type="PROSITE" id="PS50112">
    <property type="entry name" value="PAS"/>
    <property type="match status" value="1"/>
</dbReference>
<dbReference type="AlphaFoldDB" id="A0A6I4ZX00"/>
<evidence type="ECO:0000256" key="2">
    <source>
        <dbReference type="ARBA" id="ARBA00022840"/>
    </source>
</evidence>
<protein>
    <submittedName>
        <fullName evidence="8">PAS domain-containing protein</fullName>
    </submittedName>
</protein>
<dbReference type="SUPFAM" id="SSF46689">
    <property type="entry name" value="Homeodomain-like"/>
    <property type="match status" value="1"/>
</dbReference>
<dbReference type="CDD" id="cd00130">
    <property type="entry name" value="PAS"/>
    <property type="match status" value="1"/>
</dbReference>
<keyword evidence="3" id="KW-0805">Transcription regulation</keyword>
<feature type="domain" description="Sigma-54 factor interaction" evidence="6">
    <location>
        <begin position="149"/>
        <end position="379"/>
    </location>
</feature>
<dbReference type="InterPro" id="IPR025944">
    <property type="entry name" value="Sigma_54_int_dom_CS"/>
</dbReference>
<dbReference type="Proteomes" id="UP000468638">
    <property type="component" value="Unassembled WGS sequence"/>
</dbReference>
<dbReference type="SUPFAM" id="SSF52540">
    <property type="entry name" value="P-loop containing nucleoside triphosphate hydrolases"/>
    <property type="match status" value="1"/>
</dbReference>
<dbReference type="PROSITE" id="PS00676">
    <property type="entry name" value="SIGMA54_INTERACT_2"/>
    <property type="match status" value="1"/>
</dbReference>
<keyword evidence="1" id="KW-0547">Nucleotide-binding</keyword>
<dbReference type="InterPro" id="IPR002078">
    <property type="entry name" value="Sigma_54_int"/>
</dbReference>
<dbReference type="InterPro" id="IPR000014">
    <property type="entry name" value="PAS"/>
</dbReference>
<dbReference type="GO" id="GO:0005524">
    <property type="term" value="F:ATP binding"/>
    <property type="evidence" value="ECO:0007669"/>
    <property type="project" value="UniProtKB-KW"/>
</dbReference>
<keyword evidence="5" id="KW-0804">Transcription</keyword>
<keyword evidence="4" id="KW-0238">DNA-binding</keyword>
<dbReference type="InterPro" id="IPR035965">
    <property type="entry name" value="PAS-like_dom_sf"/>
</dbReference>
<dbReference type="Gene3D" id="1.10.10.60">
    <property type="entry name" value="Homeodomain-like"/>
    <property type="match status" value="1"/>
</dbReference>
<dbReference type="NCBIfam" id="TIGR00229">
    <property type="entry name" value="sensory_box"/>
    <property type="match status" value="1"/>
</dbReference>
<dbReference type="PRINTS" id="PR01590">
    <property type="entry name" value="HTHFIS"/>
</dbReference>
<gene>
    <name evidence="8" type="ORF">GLW05_04520</name>
</gene>
<dbReference type="InterPro" id="IPR027417">
    <property type="entry name" value="P-loop_NTPase"/>
</dbReference>
<dbReference type="EMBL" id="WMEQ01000002">
    <property type="protein sequence ID" value="MYL32857.1"/>
    <property type="molecule type" value="Genomic_DNA"/>
</dbReference>
<evidence type="ECO:0000313" key="9">
    <source>
        <dbReference type="Proteomes" id="UP000468638"/>
    </source>
</evidence>
<dbReference type="InterPro" id="IPR058031">
    <property type="entry name" value="AAA_lid_NorR"/>
</dbReference>
<dbReference type="OrthoDB" id="9771372at2"/>
<name>A0A6I4ZX00_9BACI</name>
<dbReference type="InterPro" id="IPR002197">
    <property type="entry name" value="HTH_Fis"/>
</dbReference>
<keyword evidence="2" id="KW-0067">ATP-binding</keyword>
<dbReference type="Pfam" id="PF13426">
    <property type="entry name" value="PAS_9"/>
    <property type="match status" value="1"/>
</dbReference>